<gene>
    <name evidence="1" type="ORF">BRAPAZ1V2_A06P44200.2</name>
</gene>
<reference evidence="1 2" key="1">
    <citation type="submission" date="2021-07" db="EMBL/GenBank/DDBJ databases">
        <authorList>
            <consortium name="Genoscope - CEA"/>
            <person name="William W."/>
        </authorList>
    </citation>
    <scope>NUCLEOTIDE SEQUENCE [LARGE SCALE GENOMIC DNA]</scope>
</reference>
<organism evidence="1 2">
    <name type="scientific">Brassica campestris</name>
    <name type="common">Field mustard</name>
    <dbReference type="NCBI Taxonomy" id="3711"/>
    <lineage>
        <taxon>Eukaryota</taxon>
        <taxon>Viridiplantae</taxon>
        <taxon>Streptophyta</taxon>
        <taxon>Embryophyta</taxon>
        <taxon>Tracheophyta</taxon>
        <taxon>Spermatophyta</taxon>
        <taxon>Magnoliopsida</taxon>
        <taxon>eudicotyledons</taxon>
        <taxon>Gunneridae</taxon>
        <taxon>Pentapetalae</taxon>
        <taxon>rosids</taxon>
        <taxon>malvids</taxon>
        <taxon>Brassicales</taxon>
        <taxon>Brassicaceae</taxon>
        <taxon>Brassiceae</taxon>
        <taxon>Brassica</taxon>
    </lineage>
</organism>
<dbReference type="Gramene" id="A06p44200.2_BraZ1">
    <property type="protein sequence ID" value="A06p44200.2_BraZ1.CDS"/>
    <property type="gene ID" value="A06g44200.2_BraZ1"/>
</dbReference>
<evidence type="ECO:0000313" key="1">
    <source>
        <dbReference type="EMBL" id="CAG7872180.1"/>
    </source>
</evidence>
<proteinExistence type="predicted"/>
<accession>A0A8D9D7M4</accession>
<dbReference type="Proteomes" id="UP000694005">
    <property type="component" value="Chromosome A06"/>
</dbReference>
<protein>
    <submittedName>
        <fullName evidence="1">Uncharacterized protein</fullName>
    </submittedName>
</protein>
<evidence type="ECO:0000313" key="2">
    <source>
        <dbReference type="Proteomes" id="UP000694005"/>
    </source>
</evidence>
<dbReference type="EMBL" id="LS974622">
    <property type="protein sequence ID" value="CAG7872180.1"/>
    <property type="molecule type" value="Genomic_DNA"/>
</dbReference>
<dbReference type="AlphaFoldDB" id="A0A8D9D7M4"/>
<sequence length="155" mass="18050">MVLDYTVKRISSAGITSKILPPTISLNFFLLVLGKNEHEDGFYNDLMVKQDNVFREFAMHQCEKESILQRKRLNMDIQENKFPNWFLNLKQPIVLNASLLSISTDDSFTSYWVETHCTNVEVLVLNLYSSNYGINTKLHCYNEETESCDDHESWS</sequence>
<name>A0A8D9D7M4_BRACM</name>